<dbReference type="Gene3D" id="1.10.533.10">
    <property type="entry name" value="Death Domain, Fas"/>
    <property type="match status" value="1"/>
</dbReference>
<evidence type="ECO:0000256" key="1">
    <source>
        <dbReference type="SAM" id="Phobius"/>
    </source>
</evidence>
<sequence length="130" mass="14649">MTETTSKQNLTVAACHWEKDVYGYMLFNVLQLISYLACKLMLAVHFSLVNVFRTQFVERVSDPVLNQLLDKLLERGVITDGEMQSVRTGRADKARDVMDTVRRKGSAASSVLISALCEVDPVLSRELRLI</sequence>
<dbReference type="AlphaFoldDB" id="A0A8D0D520"/>
<keyword evidence="1" id="KW-0812">Transmembrane</keyword>
<evidence type="ECO:0000313" key="4">
    <source>
        <dbReference type="Proteomes" id="UP000694568"/>
    </source>
</evidence>
<dbReference type="InterPro" id="IPR011029">
    <property type="entry name" value="DEATH-like_dom_sf"/>
</dbReference>
<dbReference type="PROSITE" id="PS50209">
    <property type="entry name" value="CARD"/>
    <property type="match status" value="1"/>
</dbReference>
<accession>A0A8D0D520</accession>
<dbReference type="SMART" id="SM00114">
    <property type="entry name" value="CARD"/>
    <property type="match status" value="1"/>
</dbReference>
<protein>
    <recommendedName>
        <fullName evidence="2">CARD domain-containing protein</fullName>
    </recommendedName>
</protein>
<name>A0A8D0D520_SANLU</name>
<reference evidence="3" key="1">
    <citation type="submission" date="2025-08" db="UniProtKB">
        <authorList>
            <consortium name="Ensembl"/>
        </authorList>
    </citation>
    <scope>IDENTIFICATION</scope>
</reference>
<feature type="domain" description="CARD" evidence="2">
    <location>
        <begin position="41"/>
        <end position="130"/>
    </location>
</feature>
<keyword evidence="1" id="KW-0472">Membrane</keyword>
<dbReference type="GO" id="GO:0042981">
    <property type="term" value="P:regulation of apoptotic process"/>
    <property type="evidence" value="ECO:0007669"/>
    <property type="project" value="InterPro"/>
</dbReference>
<organism evidence="3 4">
    <name type="scientific">Sander lucioperca</name>
    <name type="common">Pike-perch</name>
    <name type="synonym">Perca lucioperca</name>
    <dbReference type="NCBI Taxonomy" id="283035"/>
    <lineage>
        <taxon>Eukaryota</taxon>
        <taxon>Metazoa</taxon>
        <taxon>Chordata</taxon>
        <taxon>Craniata</taxon>
        <taxon>Vertebrata</taxon>
        <taxon>Euteleostomi</taxon>
        <taxon>Actinopterygii</taxon>
        <taxon>Neopterygii</taxon>
        <taxon>Teleostei</taxon>
        <taxon>Neoteleostei</taxon>
        <taxon>Acanthomorphata</taxon>
        <taxon>Eupercaria</taxon>
        <taxon>Perciformes</taxon>
        <taxon>Percoidei</taxon>
        <taxon>Percidae</taxon>
        <taxon>Luciopercinae</taxon>
        <taxon>Sander</taxon>
    </lineage>
</organism>
<dbReference type="Pfam" id="PF00619">
    <property type="entry name" value="CARD"/>
    <property type="match status" value="1"/>
</dbReference>
<keyword evidence="1" id="KW-1133">Transmembrane helix</keyword>
<reference evidence="3" key="2">
    <citation type="submission" date="2025-09" db="UniProtKB">
        <authorList>
            <consortium name="Ensembl"/>
        </authorList>
    </citation>
    <scope>IDENTIFICATION</scope>
</reference>
<dbReference type="Proteomes" id="UP000694568">
    <property type="component" value="Unplaced"/>
</dbReference>
<keyword evidence="4" id="KW-1185">Reference proteome</keyword>
<dbReference type="SUPFAM" id="SSF47986">
    <property type="entry name" value="DEATH domain"/>
    <property type="match status" value="1"/>
</dbReference>
<dbReference type="Ensembl" id="ENSSLUT00000040496.1">
    <property type="protein sequence ID" value="ENSSLUP00000039212.1"/>
    <property type="gene ID" value="ENSSLUG00000017568.1"/>
</dbReference>
<evidence type="ECO:0000259" key="2">
    <source>
        <dbReference type="PROSITE" id="PS50209"/>
    </source>
</evidence>
<proteinExistence type="predicted"/>
<dbReference type="InterPro" id="IPR001315">
    <property type="entry name" value="CARD"/>
</dbReference>
<dbReference type="GeneTree" id="ENSGT01000000214731"/>
<evidence type="ECO:0000313" key="3">
    <source>
        <dbReference type="Ensembl" id="ENSSLUP00000039212.1"/>
    </source>
</evidence>
<feature type="transmembrane region" description="Helical" evidence="1">
    <location>
        <begin position="32"/>
        <end position="52"/>
    </location>
</feature>